<dbReference type="Pfam" id="PF00411">
    <property type="entry name" value="Ribosomal_S11"/>
    <property type="match status" value="1"/>
</dbReference>
<evidence type="ECO:0000256" key="4">
    <source>
        <dbReference type="ARBA" id="ARBA00022980"/>
    </source>
</evidence>
<dbReference type="GO" id="GO:0019843">
    <property type="term" value="F:rRNA binding"/>
    <property type="evidence" value="ECO:0007669"/>
    <property type="project" value="UniProtKB-UniRule"/>
</dbReference>
<dbReference type="GO" id="GO:0006412">
    <property type="term" value="P:translation"/>
    <property type="evidence" value="ECO:0007669"/>
    <property type="project" value="UniProtKB-UniRule"/>
</dbReference>
<dbReference type="Gene3D" id="3.30.420.80">
    <property type="entry name" value="Ribosomal protein S11"/>
    <property type="match status" value="1"/>
</dbReference>
<dbReference type="GO" id="GO:0009507">
    <property type="term" value="C:chloroplast"/>
    <property type="evidence" value="ECO:0007669"/>
    <property type="project" value="UniProtKB-SubCell"/>
</dbReference>
<dbReference type="InterPro" id="IPR036967">
    <property type="entry name" value="Ribosomal_uS11_sf"/>
</dbReference>
<protein>
    <recommendedName>
        <fullName evidence="6 7">Small ribosomal subunit protein uS11c</fullName>
    </recommendedName>
</protein>
<comment type="subcellular location">
    <subcellularLocation>
        <location evidence="7">Plastid</location>
        <location evidence="7">Chloroplast</location>
    </subcellularLocation>
</comment>
<dbReference type="AlphaFoldDB" id="A0A097KQK1"/>
<dbReference type="SUPFAM" id="SSF53137">
    <property type="entry name" value="Translational machinery components"/>
    <property type="match status" value="1"/>
</dbReference>
<reference evidence="9" key="1">
    <citation type="journal article" date="2014" name="BMC Evol. Biol.">
        <title>Chloroplast phylogenomic analysis resolves deep-level relationships within the green algal class Trebouxiophyceae.</title>
        <authorList>
            <person name="Lemieux C."/>
            <person name="Otis C."/>
            <person name="Turmel M."/>
        </authorList>
    </citation>
    <scope>NUCLEOTIDE SEQUENCE</scope>
</reference>
<dbReference type="InterPro" id="IPR001971">
    <property type="entry name" value="Ribosomal_uS11"/>
</dbReference>
<evidence type="ECO:0000256" key="8">
    <source>
        <dbReference type="RuleBase" id="RU003629"/>
    </source>
</evidence>
<keyword evidence="9" id="KW-0150">Chloroplast</keyword>
<evidence type="ECO:0000256" key="5">
    <source>
        <dbReference type="ARBA" id="ARBA00023274"/>
    </source>
</evidence>
<proteinExistence type="inferred from homology"/>
<dbReference type="GeneID" id="22161036"/>
<dbReference type="GO" id="GO:1990904">
    <property type="term" value="C:ribonucleoprotein complex"/>
    <property type="evidence" value="ECO:0007669"/>
    <property type="project" value="UniProtKB-KW"/>
</dbReference>
<dbReference type="GO" id="GO:0003735">
    <property type="term" value="F:structural constituent of ribosome"/>
    <property type="evidence" value="ECO:0007669"/>
    <property type="project" value="InterPro"/>
</dbReference>
<accession>A0A097KQK1</accession>
<geneLocation type="chloroplast" evidence="9"/>
<keyword evidence="2 7" id="KW-0699">rRNA-binding</keyword>
<comment type="subunit">
    <text evidence="7">Part of the 30S ribosomal subunit.</text>
</comment>
<dbReference type="RefSeq" id="YP_009106621.1">
    <property type="nucleotide sequence ID" value="NC_025546.1"/>
</dbReference>
<dbReference type="HAMAP" id="MF_01310">
    <property type="entry name" value="Ribosomal_uS11"/>
    <property type="match status" value="1"/>
</dbReference>
<dbReference type="InterPro" id="IPR018102">
    <property type="entry name" value="Ribosomal_uS11_CS"/>
</dbReference>
<evidence type="ECO:0000256" key="3">
    <source>
        <dbReference type="ARBA" id="ARBA00022884"/>
    </source>
</evidence>
<sequence>MAKKIEKSAKKKFREKVVKGVAHIQSTFNNTIVTITNIKGNVLAWSSSGACGFKGARKKTPLAAKQAAENAAQTCVTQGMKEVTVRVKGAGAGREAALRGLRDAGLTITIIRDITPIPHNGCRPPKKRRV</sequence>
<evidence type="ECO:0000256" key="2">
    <source>
        <dbReference type="ARBA" id="ARBA00022730"/>
    </source>
</evidence>
<dbReference type="InterPro" id="IPR019981">
    <property type="entry name" value="Ribosomal_uS11_bac-type"/>
</dbReference>
<evidence type="ECO:0000256" key="6">
    <source>
        <dbReference type="ARBA" id="ARBA00035260"/>
    </source>
</evidence>
<organism evidence="9">
    <name type="scientific">Dicloster acuatus</name>
    <dbReference type="NCBI Taxonomy" id="91190"/>
    <lineage>
        <taxon>Eukaryota</taxon>
        <taxon>Viridiplantae</taxon>
        <taxon>Chlorophyta</taxon>
        <taxon>core chlorophytes</taxon>
        <taxon>Trebouxiophyceae</taxon>
        <taxon>Chlorellales</taxon>
        <taxon>Chlorellaceae</taxon>
        <taxon>Dicloster</taxon>
    </lineage>
</organism>
<gene>
    <name evidence="7 9" type="primary">rps11</name>
</gene>
<dbReference type="NCBIfam" id="NF003698">
    <property type="entry name" value="PRK05309.1"/>
    <property type="match status" value="1"/>
</dbReference>
<dbReference type="PIRSF" id="PIRSF002131">
    <property type="entry name" value="Ribosomal_S11"/>
    <property type="match status" value="1"/>
</dbReference>
<name>A0A097KQK1_9CHLO</name>
<dbReference type="PANTHER" id="PTHR11759">
    <property type="entry name" value="40S RIBOSOMAL PROTEIN S14/30S RIBOSOMAL PROTEIN S11"/>
    <property type="match status" value="1"/>
</dbReference>
<dbReference type="NCBIfam" id="TIGR03632">
    <property type="entry name" value="uS11_bact"/>
    <property type="match status" value="1"/>
</dbReference>
<keyword evidence="5 7" id="KW-0687">Ribonucleoprotein</keyword>
<dbReference type="FunFam" id="3.30.420.80:FF:000010">
    <property type="entry name" value="30S ribosomal protein S11"/>
    <property type="match status" value="1"/>
</dbReference>
<evidence type="ECO:0000313" key="9">
    <source>
        <dbReference type="EMBL" id="AIT95445.1"/>
    </source>
</evidence>
<keyword evidence="9" id="KW-0934">Plastid</keyword>
<dbReference type="GO" id="GO:0005840">
    <property type="term" value="C:ribosome"/>
    <property type="evidence" value="ECO:0007669"/>
    <property type="project" value="UniProtKB-KW"/>
</dbReference>
<keyword evidence="4 7" id="KW-0689">Ribosomal protein</keyword>
<evidence type="ECO:0000256" key="1">
    <source>
        <dbReference type="ARBA" id="ARBA00006194"/>
    </source>
</evidence>
<comment type="similarity">
    <text evidence="1 7 8">Belongs to the universal ribosomal protein uS11 family.</text>
</comment>
<dbReference type="PROSITE" id="PS00054">
    <property type="entry name" value="RIBOSOMAL_S11"/>
    <property type="match status" value="1"/>
</dbReference>
<dbReference type="EMBL" id="KM462885">
    <property type="protein sequence ID" value="AIT95445.1"/>
    <property type="molecule type" value="Genomic_DNA"/>
</dbReference>
<keyword evidence="3 7" id="KW-0694">RNA-binding</keyword>
<evidence type="ECO:0000256" key="7">
    <source>
        <dbReference type="HAMAP-Rule" id="MF_01310"/>
    </source>
</evidence>